<dbReference type="Proteomes" id="UP000199548">
    <property type="component" value="Unassembled WGS sequence"/>
</dbReference>
<proteinExistence type="predicted"/>
<protein>
    <submittedName>
        <fullName evidence="1">Uncharacterized protein</fullName>
    </submittedName>
</protein>
<dbReference type="AlphaFoldDB" id="A0A1I3NN16"/>
<organism evidence="1 2">
    <name type="scientific">Paraburkholderia megapolitana</name>
    <dbReference type="NCBI Taxonomy" id="420953"/>
    <lineage>
        <taxon>Bacteria</taxon>
        <taxon>Pseudomonadati</taxon>
        <taxon>Pseudomonadota</taxon>
        <taxon>Betaproteobacteria</taxon>
        <taxon>Burkholderiales</taxon>
        <taxon>Burkholderiaceae</taxon>
        <taxon>Paraburkholderia</taxon>
    </lineage>
</organism>
<evidence type="ECO:0000313" key="1">
    <source>
        <dbReference type="EMBL" id="SFJ10552.1"/>
    </source>
</evidence>
<gene>
    <name evidence="1" type="ORF">SAMN05192543_105444</name>
</gene>
<keyword evidence="2" id="KW-1185">Reference proteome</keyword>
<evidence type="ECO:0000313" key="2">
    <source>
        <dbReference type="Proteomes" id="UP000199548"/>
    </source>
</evidence>
<reference evidence="1 2" key="1">
    <citation type="submission" date="2016-10" db="EMBL/GenBank/DDBJ databases">
        <authorList>
            <person name="de Groot N.N."/>
        </authorList>
    </citation>
    <scope>NUCLEOTIDE SEQUENCE [LARGE SCALE GENOMIC DNA]</scope>
    <source>
        <strain evidence="1 2">LMG 23650</strain>
    </source>
</reference>
<name>A0A1I3NN16_9BURK</name>
<dbReference type="EMBL" id="FOQU01000005">
    <property type="protein sequence ID" value="SFJ10552.1"/>
    <property type="molecule type" value="Genomic_DNA"/>
</dbReference>
<sequence length="60" mass="6905">MPFVEYSPATHHKVAIKTCQYSHYPSADAASSRIINLQCKPHNALFYRQILDIVRRTKST</sequence>
<accession>A0A1I3NN16</accession>